<dbReference type="EMBL" id="BPLF01000003">
    <property type="protein sequence ID" value="GIX64146.1"/>
    <property type="molecule type" value="Genomic_DNA"/>
</dbReference>
<sequence length="320" mass="35635">MTASRMLSGPPQSQEVVLFALHPQTVVRPLRRAVRQVFAGLLEWLLETLQRHGMPRNVALARLNRTRWFGRLFDYVAVERMLNIFKLYLSQSDVLAVPRDFVDVYDAFSHEINRYCLSESVQPRADAPHGNRAFVVGGIDFTEETLKSMTRSLDPWPHQAQQTPLYPGKATSGGSAGAAGGSASPGAPSDTAHTSAPAGALVSVNRRYLVSQDNLALVGNMVARLQGALRQRKKALDVLLRERAELDAQLKSRKRELLDLCVSLTNKRILADSLDFEATLLEVRQQFDPLSGAHRNSRALEEISQHMRVINRCAKAFARK</sequence>
<feature type="coiled-coil region" evidence="1">
    <location>
        <begin position="229"/>
        <end position="256"/>
    </location>
</feature>
<feature type="region of interest" description="Disordered" evidence="2">
    <location>
        <begin position="154"/>
        <end position="195"/>
    </location>
</feature>
<protein>
    <submittedName>
        <fullName evidence="3">Asparagine-rich protein, putative</fullName>
    </submittedName>
</protein>
<evidence type="ECO:0000256" key="2">
    <source>
        <dbReference type="SAM" id="MobiDB-lite"/>
    </source>
</evidence>
<dbReference type="RefSeq" id="XP_067716215.1">
    <property type="nucleotide sequence ID" value="XM_067860114.1"/>
</dbReference>
<evidence type="ECO:0000313" key="4">
    <source>
        <dbReference type="Proteomes" id="UP001497744"/>
    </source>
</evidence>
<dbReference type="AlphaFoldDB" id="A0AAV4LWD2"/>
<proteinExistence type="predicted"/>
<keyword evidence="1" id="KW-0175">Coiled coil</keyword>
<dbReference type="GeneID" id="94195627"/>
<reference evidence="3 4" key="1">
    <citation type="submission" date="2021-06" db="EMBL/GenBank/DDBJ databases">
        <title>Genome sequence of Babesia caballi.</title>
        <authorList>
            <person name="Yamagishi J."/>
            <person name="Kidaka T."/>
            <person name="Ochi A."/>
        </authorList>
    </citation>
    <scope>NUCLEOTIDE SEQUENCE [LARGE SCALE GENOMIC DNA]</scope>
    <source>
        <strain evidence="3">USDA-D6B2</strain>
    </source>
</reference>
<gene>
    <name evidence="3" type="ORF">BcabD6B2_35810</name>
</gene>
<evidence type="ECO:0000256" key="1">
    <source>
        <dbReference type="SAM" id="Coils"/>
    </source>
</evidence>
<name>A0AAV4LWD2_BABCB</name>
<keyword evidence="4" id="KW-1185">Reference proteome</keyword>
<dbReference type="Proteomes" id="UP001497744">
    <property type="component" value="Unassembled WGS sequence"/>
</dbReference>
<organism evidence="3 4">
    <name type="scientific">Babesia caballi</name>
    <dbReference type="NCBI Taxonomy" id="5871"/>
    <lineage>
        <taxon>Eukaryota</taxon>
        <taxon>Sar</taxon>
        <taxon>Alveolata</taxon>
        <taxon>Apicomplexa</taxon>
        <taxon>Aconoidasida</taxon>
        <taxon>Piroplasmida</taxon>
        <taxon>Babesiidae</taxon>
        <taxon>Babesia</taxon>
    </lineage>
</organism>
<evidence type="ECO:0000313" key="3">
    <source>
        <dbReference type="EMBL" id="GIX64146.1"/>
    </source>
</evidence>
<comment type="caution">
    <text evidence="3">The sequence shown here is derived from an EMBL/GenBank/DDBJ whole genome shotgun (WGS) entry which is preliminary data.</text>
</comment>
<accession>A0AAV4LWD2</accession>